<protein>
    <submittedName>
        <fullName evidence="1">Uncharacterized protein</fullName>
    </submittedName>
</protein>
<gene>
    <name evidence="1" type="ORF">BN53_05135</name>
    <name evidence="2" type="ORF">BN53_07070</name>
</gene>
<dbReference type="RefSeq" id="WP_009560024.1">
    <property type="nucleotide sequence ID" value="NZ_AYZN01000024.1"/>
</dbReference>
<comment type="caution">
    <text evidence="1">The sequence shown here is derived from an EMBL/GenBank/DDBJ whole genome shotgun (WGS) entry which is preliminary data.</text>
</comment>
<evidence type="ECO:0000313" key="3">
    <source>
        <dbReference type="Proteomes" id="UP000009311"/>
    </source>
</evidence>
<proteinExistence type="predicted"/>
<organism evidence="1 3">
    <name type="scientific">Lactobacillus pasteurii DSM 23907 = CRBIP 24.76</name>
    <dbReference type="NCBI Taxonomy" id="1423790"/>
    <lineage>
        <taxon>Bacteria</taxon>
        <taxon>Bacillati</taxon>
        <taxon>Bacillota</taxon>
        <taxon>Bacilli</taxon>
        <taxon>Lactobacillales</taxon>
        <taxon>Lactobacillaceae</taxon>
        <taxon>Lactobacillus</taxon>
    </lineage>
</organism>
<reference evidence="1 3" key="1">
    <citation type="submission" date="2012-06" db="EMBL/GenBank/DDBJ databases">
        <title>Draft Genome Sequence of Lactobacillus pasteurii CRBIP 24.76T.</title>
        <authorList>
            <person name="Cousin S."/>
            <person name="Bouchier C."/>
            <person name="Loux V."/>
            <person name="Ma L."/>
            <person name="Creno S."/>
            <person name="Bizet C."/>
            <person name="Clermont D."/>
        </authorList>
    </citation>
    <scope>NUCLEOTIDE SEQUENCE [LARGE SCALE GENOMIC DNA]</scope>
    <source>
        <strain evidence="3">CRBIP 24.76T</strain>
        <strain evidence="1">Type strain:CRBIP 24.76</strain>
    </source>
</reference>
<dbReference type="AlphaFoldDB" id="I7J053"/>
<dbReference type="STRING" id="1423790.BN53_05135"/>
<dbReference type="Proteomes" id="UP000009311">
    <property type="component" value="Unassembled WGS sequence"/>
</dbReference>
<dbReference type="EMBL" id="CAKD01000024">
    <property type="protein sequence ID" value="CCI85840.1"/>
    <property type="molecule type" value="Genomic_DNA"/>
</dbReference>
<dbReference type="EMBL" id="CAKD01000021">
    <property type="protein sequence ID" value="CCI85472.1"/>
    <property type="molecule type" value="Genomic_DNA"/>
</dbReference>
<sequence>MVEKTEKEFIIFDKYGNVHYTSNLKIKKSVSKPLNSYILKCDASLFLDLTEVFCLFVHDLDLHKFYSWYEIDNSFVESEDGTSFYRMANIAVKRYIKHEGLKELK</sequence>
<accession>I7J053</accession>
<keyword evidence="3" id="KW-1185">Reference proteome</keyword>
<name>I7J053_9LACO</name>
<evidence type="ECO:0000313" key="1">
    <source>
        <dbReference type="EMBL" id="CCI85472.1"/>
    </source>
</evidence>
<evidence type="ECO:0000313" key="2">
    <source>
        <dbReference type="EMBL" id="CCI85840.1"/>
    </source>
</evidence>